<keyword evidence="3 6" id="KW-0732">Signal</keyword>
<feature type="domain" description="SusD-like N-terminal" evidence="8">
    <location>
        <begin position="21"/>
        <end position="220"/>
    </location>
</feature>
<evidence type="ECO:0000256" key="6">
    <source>
        <dbReference type="SAM" id="SignalP"/>
    </source>
</evidence>
<evidence type="ECO:0000256" key="3">
    <source>
        <dbReference type="ARBA" id="ARBA00022729"/>
    </source>
</evidence>
<protein>
    <submittedName>
        <fullName evidence="9">RagB/SusD family nutrient uptake outer membrane protein</fullName>
    </submittedName>
</protein>
<evidence type="ECO:0000256" key="5">
    <source>
        <dbReference type="ARBA" id="ARBA00023237"/>
    </source>
</evidence>
<dbReference type="Pfam" id="PF14322">
    <property type="entry name" value="SusD-like_3"/>
    <property type="match status" value="1"/>
</dbReference>
<dbReference type="SUPFAM" id="SSF48452">
    <property type="entry name" value="TPR-like"/>
    <property type="match status" value="1"/>
</dbReference>
<comment type="similarity">
    <text evidence="2">Belongs to the SusD family.</text>
</comment>
<dbReference type="PROSITE" id="PS51257">
    <property type="entry name" value="PROKAR_LIPOPROTEIN"/>
    <property type="match status" value="1"/>
</dbReference>
<dbReference type="InterPro" id="IPR033985">
    <property type="entry name" value="SusD-like_N"/>
</dbReference>
<dbReference type="Pfam" id="PF07980">
    <property type="entry name" value="SusD_RagB"/>
    <property type="match status" value="1"/>
</dbReference>
<keyword evidence="4" id="KW-0472">Membrane</keyword>
<feature type="domain" description="RagB/SusD" evidence="7">
    <location>
        <begin position="347"/>
        <end position="576"/>
    </location>
</feature>
<dbReference type="EMBL" id="SNRX01000116">
    <property type="protein sequence ID" value="KAA6300227.1"/>
    <property type="molecule type" value="Genomic_DNA"/>
</dbReference>
<reference evidence="9 10" key="1">
    <citation type="submission" date="2019-03" db="EMBL/GenBank/DDBJ databases">
        <title>Single cell metagenomics reveals metabolic interactions within the superorganism composed of flagellate Streblomastix strix and complex community of Bacteroidetes bacteria on its surface.</title>
        <authorList>
            <person name="Treitli S.C."/>
            <person name="Kolisko M."/>
            <person name="Husnik F."/>
            <person name="Keeling P."/>
            <person name="Hampl V."/>
        </authorList>
    </citation>
    <scope>NUCLEOTIDE SEQUENCE [LARGE SCALE GENOMIC DNA]</scope>
    <source>
        <strain evidence="9">St1</strain>
    </source>
</reference>
<feature type="signal peptide" evidence="6">
    <location>
        <begin position="1"/>
        <end position="19"/>
    </location>
</feature>
<feature type="chain" id="PRO_5024432489" evidence="6">
    <location>
        <begin position="20"/>
        <end position="586"/>
    </location>
</feature>
<organism evidence="9 10">
    <name type="scientific">Candidatus Ordinivivax streblomastigis</name>
    <dbReference type="NCBI Taxonomy" id="2540710"/>
    <lineage>
        <taxon>Bacteria</taxon>
        <taxon>Pseudomonadati</taxon>
        <taxon>Bacteroidota</taxon>
        <taxon>Bacteroidia</taxon>
        <taxon>Bacteroidales</taxon>
        <taxon>Candidatus Ordinivivax</taxon>
    </lineage>
</organism>
<comment type="subcellular location">
    <subcellularLocation>
        <location evidence="1">Cell outer membrane</location>
    </subcellularLocation>
</comment>
<comment type="caution">
    <text evidence="9">The sequence shown here is derived from an EMBL/GenBank/DDBJ whole genome shotgun (WGS) entry which is preliminary data.</text>
</comment>
<evidence type="ECO:0000256" key="4">
    <source>
        <dbReference type="ARBA" id="ARBA00023136"/>
    </source>
</evidence>
<gene>
    <name evidence="9" type="ORF">EZS26_003629</name>
</gene>
<evidence type="ECO:0000259" key="7">
    <source>
        <dbReference type="Pfam" id="PF07980"/>
    </source>
</evidence>
<accession>A0A5M8NV29</accession>
<evidence type="ECO:0000256" key="2">
    <source>
        <dbReference type="ARBA" id="ARBA00006275"/>
    </source>
</evidence>
<dbReference type="InterPro" id="IPR012944">
    <property type="entry name" value="SusD_RagB_dom"/>
</dbReference>
<dbReference type="Gene3D" id="1.25.40.390">
    <property type="match status" value="1"/>
</dbReference>
<evidence type="ECO:0000259" key="8">
    <source>
        <dbReference type="Pfam" id="PF14322"/>
    </source>
</evidence>
<proteinExistence type="inferred from homology"/>
<name>A0A5M8NV29_9BACT</name>
<sequence length="586" mass="65706">MKKIALMVAGLLLILFTGCEDFLDTENLTDKNTANYPATLAEAKQMVTGVYNSLSLVNANPQKSFLFVSELASDDRLGGAGTNDQLCQAIDLMMTSGMDMLDNFWTDRYAGVQRANTAIAKLDNCTQYDSEEQKNQFLGEAYFLRGFYYYELASLFENIPVPTEPLAIPTPQSDPNVTWGQIISDLKQAIQLMPAKKTASKEAGHVDKYVAEAMMARAFLFYTGFYQQADVTLPDGSTVTKADVIGWIDDCVTNSGYVLVPDFRNLWAYTNRLTVGEYTYTSDGSGAVKNGIDSQPLRYVEDDQSINPESMFAIKYSKFAGWDTTIGYSNGYALFFGIRGGQPQEQTFPFGQGWGAGPVTPSLWNAWGTAEPTDLRRAASICDIRAELDPRGYVKGAAGWADFEQETDYWSKKWTPVSSKKSDGSGYWETFEQDMYDYTSQNFQLTNIHDLILIRFADVLLMQSELKEDAIGLNKVRARVGLPSILYSLQALQNERRWELAFEGIRWNDIRRWHIAETELTKQENVKIYRSGIVDVNKPHEGGYAARYKSTHGGFFPIPESEIALSDGGLKQNTGWENTTPLYTAW</sequence>
<evidence type="ECO:0000313" key="10">
    <source>
        <dbReference type="Proteomes" id="UP000324575"/>
    </source>
</evidence>
<dbReference type="AlphaFoldDB" id="A0A5M8NV29"/>
<dbReference type="InterPro" id="IPR011990">
    <property type="entry name" value="TPR-like_helical_dom_sf"/>
</dbReference>
<evidence type="ECO:0000256" key="1">
    <source>
        <dbReference type="ARBA" id="ARBA00004442"/>
    </source>
</evidence>
<keyword evidence="5" id="KW-0998">Cell outer membrane</keyword>
<dbReference type="GO" id="GO:0009279">
    <property type="term" value="C:cell outer membrane"/>
    <property type="evidence" value="ECO:0007669"/>
    <property type="project" value="UniProtKB-SubCell"/>
</dbReference>
<evidence type="ECO:0000313" key="9">
    <source>
        <dbReference type="EMBL" id="KAA6300227.1"/>
    </source>
</evidence>
<dbReference type="Proteomes" id="UP000324575">
    <property type="component" value="Unassembled WGS sequence"/>
</dbReference>